<dbReference type="PROSITE" id="PS50835">
    <property type="entry name" value="IG_LIKE"/>
    <property type="match status" value="1"/>
</dbReference>
<keyword evidence="7" id="KW-0272">Extracellular matrix</keyword>
<dbReference type="InterPro" id="IPR013273">
    <property type="entry name" value="ADAMTS/ADAMTS-like"/>
</dbReference>
<sequence>TEISLHPRSPREADPAQLRKKRQAYQVYVGGDVSITVDHQGQAESGVWGYWNVDRECSRTCGGGVQIEKRQCNGECTGPSVRYVSCNTDACPDASKDFRAEQCAEQNDSPLNGDYYQWVPYRGKNKCELTCKPKDGNFYYKWNDKVVDGTKCDPHSNDICVEGVCLPLGCDGKLGSSTKSDKCGVCGGDQSTCKTVEGLFDERNLSPGYHDIIVLPVGATSIRIEEMRPTTNNLAIRNSSGHYYLNGNFQIVAQQEKELLISGTLFEYDKRKDNGHAYEKIVAKGPLEEELTIALVFQSGNKHSAIQYEFSVPLEENVPYMYRPGVWSACSVTCGKGVETRDPICIETATQQRVRDEICDENNATKPLSNRTCETINCEAEWFEGEWEECSHTCGNLGSQYRVVYCHKEFADGRRITVDDSECGGERPSVQQTCNRWACPEWNAGPWSACSEKCGDAWQYRSVTCRSEKPGEEGKLLAAESCDTGNVTESERSCNLGPCEGLKFVTGEWELCEKCNDTEETRDVVCKDATGRQYSLEKCLNDKVTEKPIDTRSCATAVPCLYEWHASEWSKCSTECGHGHETRRVVCAIHQLGDLTVVDEAHCNPSTKLNCTNEATCTGTFYTGPWTECTEECGGGTQTRMAVCLNYDKKPVPEWCDEMKMPTLEQECNTDPCPTCFDSEFGCCPDNTTFATGAFNEGCSNCSLAEFGCCADNFTEAIGPNNAGCLEFDAVAAEEGSGEGEAEASTTTEAPEEEEECEVTNEDGETAKVPCPDKSLLLDDNTTLSNETMAENETIHCSKTEFKCCPDWYTPAEGPNNAGCPVFTTGACNGTQFGCCHDEVTLARGPNLEGCGEPSCAASLYGCCKDRKTIAFGPHYAGCERSSFPCELSDFGCCPDGETAALGKNGKGCGEDCLVTKFGCCPDGKTVSKGANNEGCGCQFAQFGCCPDGKNAAKGAGYYGCPESCAQSQYGCCPDGTTSARGPQKEGCPCQYTQYGCCPDGETTALGPKKEGCDDCRYAKYGCCPDGETKAIGQNYAGCPSTTLAPFLLGGTVAPAKIASCSLPQDTGTVCHPGYRLVWFYDASEGRCSQFWYGGCDGNDNRFPTEEQCKTICVEPPGIGRCYLPKVEGPDRCNTLSARYWYDFTTRQCGAFWWRGCDGNSNNFDSWASCQAFCEGIGAPEPEVQYTEAPRPAPTTPAPQVQQQRPPQESGNEDDEYCRQSSDSGPCKDYEDMWYFDSFSGHCHPFIYGGCGGNYNRYRNVEDCERRCGHLERDSQGGADGGYSQPKARDVCNLRMDVGKCEGHFDSFYYEVATGTCVRFQYSGCGGNGNRFHSKQQCEDLCIPQSRSRVQPHVGLAGAGRIGGEGERVVVQPHVGLAGAGRVPNPPRRPELAQLVRSDNPNADRPVCEQDKVTGSCSNFVVKWYYKREDGTCERFHYGGCDGNDNRFETEQDCVNRCGQHTDACDLPQVAGPCSGDHNRYYFDRSSGRCAPFKFGGCLGNSNNFATAEECEERCAGAQLQVVLPKTTPLVDDLCKLPADVGPCSAEMSMFFYDSTIGECRSFVYGGCEGNSNRFETIDLCRDQCVHDERQQALIQTVQPVREEITTITNEVNDEQPLPEIVQSRREEEVENASNEAEEDKSITYPLPTSLLPDLCQLPEDVGTCFGQLLHWRYDTETGMCESFMYTGCDGNANRFSSQESCQRACGIYRDQDVCKVERDAGGCKLSLTKWFYDASLGECHTFIYGGCNGNGNRFSSKEECQQLCRAEKKAQDVCSLERDSGPCNDPISQWYYDAASDACKLFTWGGCRGNSNRFDDKEQCEKRCKQTKTESLVAFDSEIVCSEPFEAGPCRAAHQRWYFDPASGRCRSFVYGGCEGNSNRFDTESDCRLACAPLLARHAQDHRAVVRARTSGPFRAGATIVLECQSRGQTPVHWFFAGRQLDLSQPSDQRIQASEAGTELKIFDSRVLDSGSYSCAAGLGGILSESIEIIVKEVPVEETCVDAEGSTNFCEMILKSGLCTNARYGKHCCRSCKSGGFTYV</sequence>
<dbReference type="SMART" id="SM00409">
    <property type="entry name" value="IG"/>
    <property type="match status" value="1"/>
</dbReference>
<dbReference type="GO" id="GO:0004867">
    <property type="term" value="F:serine-type endopeptidase inhibitor activity"/>
    <property type="evidence" value="ECO:0007669"/>
    <property type="project" value="UniProtKB-KW"/>
</dbReference>
<evidence type="ECO:0000256" key="7">
    <source>
        <dbReference type="ARBA" id="ARBA00022869"/>
    </source>
</evidence>
<feature type="domain" description="BPTI/Kunitz inhibitor" evidence="12">
    <location>
        <begin position="1218"/>
        <end position="1268"/>
    </location>
</feature>
<feature type="domain" description="BPTI/Kunitz inhibitor" evidence="12">
    <location>
        <begin position="1122"/>
        <end position="1174"/>
    </location>
</feature>
<dbReference type="CDD" id="cd22635">
    <property type="entry name" value="Kunitz_papilin"/>
    <property type="match status" value="1"/>
</dbReference>
<dbReference type="PANTHER" id="PTHR10083:SF381">
    <property type="entry name" value="BPTI_KUNITZ INHIBITOR DOMAIN-CONTAINING PROTEIN"/>
    <property type="match status" value="1"/>
</dbReference>
<evidence type="ECO:0000259" key="12">
    <source>
        <dbReference type="PROSITE" id="PS50279"/>
    </source>
</evidence>
<keyword evidence="15" id="KW-1185">Reference proteome</keyword>
<dbReference type="Gene3D" id="4.10.410.10">
    <property type="entry name" value="Pancreatic trypsin inhibitor Kunitz domain"/>
    <property type="match status" value="11"/>
</dbReference>
<evidence type="ECO:0000259" key="13">
    <source>
        <dbReference type="PROSITE" id="PS50835"/>
    </source>
</evidence>
<dbReference type="PROSITE" id="PS50092">
    <property type="entry name" value="TSP1"/>
    <property type="match status" value="6"/>
</dbReference>
<evidence type="ECO:0000313" key="16">
    <source>
        <dbReference type="WBParaSite" id="PSAMB.scaffold1750size28133.g14711.t1"/>
    </source>
</evidence>
<dbReference type="InterPro" id="IPR045371">
    <property type="entry name" value="ADAMTS_CR_3"/>
</dbReference>
<comment type="subcellular location">
    <subcellularLocation>
        <location evidence="1">Secreted</location>
        <location evidence="1">Extracellular space</location>
        <location evidence="1">Extracellular matrix</location>
        <location evidence="1">Basement membrane</location>
    </subcellularLocation>
</comment>
<proteinExistence type="predicted"/>
<dbReference type="Proteomes" id="UP000887566">
    <property type="component" value="Unplaced"/>
</dbReference>
<feature type="disulfide bond" evidence="10">
    <location>
        <begin position="57"/>
        <end position="86"/>
    </location>
</feature>
<dbReference type="GO" id="GO:0005604">
    <property type="term" value="C:basement membrane"/>
    <property type="evidence" value="ECO:0007669"/>
    <property type="project" value="UniProtKB-SubCell"/>
</dbReference>
<evidence type="ECO:0000256" key="5">
    <source>
        <dbReference type="ARBA" id="ARBA00022729"/>
    </source>
</evidence>
<dbReference type="GO" id="GO:0030198">
    <property type="term" value="P:extracellular matrix organization"/>
    <property type="evidence" value="ECO:0007669"/>
    <property type="project" value="InterPro"/>
</dbReference>
<keyword evidence="3" id="KW-0964">Secreted</keyword>
<keyword evidence="8" id="KW-0722">Serine protease inhibitor</keyword>
<evidence type="ECO:0000256" key="8">
    <source>
        <dbReference type="ARBA" id="ARBA00022900"/>
    </source>
</evidence>
<dbReference type="InterPro" id="IPR013783">
    <property type="entry name" value="Ig-like_fold"/>
</dbReference>
<dbReference type="PRINTS" id="PR00759">
    <property type="entry name" value="BASICPTASE"/>
</dbReference>
<dbReference type="Pfam" id="PF05986">
    <property type="entry name" value="ADAMTS_spacer1"/>
    <property type="match status" value="1"/>
</dbReference>
<keyword evidence="7" id="KW-0084">Basement membrane</keyword>
<feature type="domain" description="BPTI/Kunitz inhibitor" evidence="12">
    <location>
        <begin position="1408"/>
        <end position="1458"/>
    </location>
</feature>
<keyword evidence="5" id="KW-0732">Signal</keyword>
<feature type="domain" description="PLAC" evidence="14">
    <location>
        <begin position="1997"/>
        <end position="2037"/>
    </location>
</feature>
<evidence type="ECO:0000259" key="14">
    <source>
        <dbReference type="PROSITE" id="PS50900"/>
    </source>
</evidence>
<keyword evidence="6" id="KW-0677">Repeat</keyword>
<feature type="domain" description="BPTI/Kunitz inhibitor" evidence="12">
    <location>
        <begin position="1775"/>
        <end position="1825"/>
    </location>
</feature>
<dbReference type="InterPro" id="IPR002223">
    <property type="entry name" value="Kunitz_BPTI"/>
</dbReference>
<dbReference type="SMART" id="SM00209">
    <property type="entry name" value="TSP1"/>
    <property type="match status" value="7"/>
</dbReference>
<dbReference type="Gene3D" id="2.20.100.10">
    <property type="entry name" value="Thrombospondin type-1 (TSP1) repeat"/>
    <property type="match status" value="5"/>
</dbReference>
<evidence type="ECO:0000256" key="11">
    <source>
        <dbReference type="SAM" id="MobiDB-lite"/>
    </source>
</evidence>
<evidence type="ECO:0000256" key="9">
    <source>
        <dbReference type="ARBA" id="ARBA00023157"/>
    </source>
</evidence>
<dbReference type="PROSITE" id="PS00280">
    <property type="entry name" value="BPTI_KUNITZ_1"/>
    <property type="match status" value="7"/>
</dbReference>
<feature type="compositionally biased region" description="Acidic residues" evidence="11">
    <location>
        <begin position="750"/>
        <end position="764"/>
    </location>
</feature>
<evidence type="ECO:0000256" key="4">
    <source>
        <dbReference type="ARBA" id="ARBA00022690"/>
    </source>
</evidence>
<dbReference type="InterPro" id="IPR036383">
    <property type="entry name" value="TSP1_rpt_sf"/>
</dbReference>
<dbReference type="InterPro" id="IPR000884">
    <property type="entry name" value="TSP1_rpt"/>
</dbReference>
<dbReference type="GO" id="GO:0009653">
    <property type="term" value="P:anatomical structure morphogenesis"/>
    <property type="evidence" value="ECO:0007669"/>
    <property type="project" value="UniProtKB-ARBA"/>
</dbReference>
<feature type="domain" description="BPTI/Kunitz inhibitor" evidence="12">
    <location>
        <begin position="1715"/>
        <end position="1765"/>
    </location>
</feature>
<feature type="domain" description="BPTI/Kunitz inhibitor" evidence="12">
    <location>
        <begin position="1842"/>
        <end position="1892"/>
    </location>
</feature>
<organism evidence="15 16">
    <name type="scientific">Plectus sambesii</name>
    <dbReference type="NCBI Taxonomy" id="2011161"/>
    <lineage>
        <taxon>Eukaryota</taxon>
        <taxon>Metazoa</taxon>
        <taxon>Ecdysozoa</taxon>
        <taxon>Nematoda</taxon>
        <taxon>Chromadorea</taxon>
        <taxon>Plectida</taxon>
        <taxon>Plectina</taxon>
        <taxon>Plectoidea</taxon>
        <taxon>Plectidae</taxon>
        <taxon>Plectus</taxon>
    </lineage>
</organism>
<dbReference type="InterPro" id="IPR010294">
    <property type="entry name" value="ADAMTS_spacer1"/>
</dbReference>
<dbReference type="Pfam" id="PF19030">
    <property type="entry name" value="TSP1_ADAMTS"/>
    <property type="match status" value="5"/>
</dbReference>
<evidence type="ECO:0000256" key="6">
    <source>
        <dbReference type="ARBA" id="ARBA00022737"/>
    </source>
</evidence>
<evidence type="ECO:0000256" key="10">
    <source>
        <dbReference type="PIRSR" id="PIRSR613273-3"/>
    </source>
</evidence>
<feature type="disulfide bond" evidence="10">
    <location>
        <begin position="72"/>
        <end position="76"/>
    </location>
</feature>
<dbReference type="InterPro" id="IPR020901">
    <property type="entry name" value="Prtase_inh_Kunz-CS"/>
</dbReference>
<dbReference type="SUPFAM" id="SSF57362">
    <property type="entry name" value="BPTI-like"/>
    <property type="match status" value="11"/>
</dbReference>
<dbReference type="InterPro" id="IPR036880">
    <property type="entry name" value="Kunitz_BPTI_sf"/>
</dbReference>
<dbReference type="InterPro" id="IPR007110">
    <property type="entry name" value="Ig-like_dom"/>
</dbReference>
<feature type="compositionally biased region" description="Low complexity" evidence="11">
    <location>
        <begin position="1198"/>
        <end position="1208"/>
    </location>
</feature>
<keyword evidence="9 10" id="KW-1015">Disulfide bond</keyword>
<dbReference type="PROSITE" id="PS50279">
    <property type="entry name" value="BPTI_KUNITZ_2"/>
    <property type="match status" value="11"/>
</dbReference>
<dbReference type="CDD" id="cd00109">
    <property type="entry name" value="Kunitz-type"/>
    <property type="match status" value="9"/>
</dbReference>
<dbReference type="WBParaSite" id="PSAMB.scaffold1750size28133.g14711.t1">
    <property type="protein sequence ID" value="PSAMB.scaffold1750size28133.g14711.t1"/>
    <property type="gene ID" value="PSAMB.scaffold1750size28133.g14711"/>
</dbReference>
<name>A0A914VB71_9BILA</name>
<dbReference type="FunFam" id="2.60.120.830:FF:000001">
    <property type="entry name" value="A disintegrin and metalloproteinase with thrombospondin motifs 1"/>
    <property type="match status" value="1"/>
</dbReference>
<dbReference type="PRINTS" id="PR01857">
    <property type="entry name" value="ADAMTSFAMILY"/>
</dbReference>
<dbReference type="Pfam" id="PF19236">
    <property type="entry name" value="ADAMTS_CR_3"/>
    <property type="match status" value="1"/>
</dbReference>
<dbReference type="Pfam" id="PF08686">
    <property type="entry name" value="PLAC"/>
    <property type="match status" value="1"/>
</dbReference>
<dbReference type="PROSITE" id="PS50900">
    <property type="entry name" value="PLAC"/>
    <property type="match status" value="1"/>
</dbReference>
<dbReference type="Pfam" id="PF00014">
    <property type="entry name" value="Kunitz_BPTI"/>
    <property type="match status" value="11"/>
</dbReference>
<dbReference type="FunFam" id="2.20.100.10:FF:000005">
    <property type="entry name" value="ADAM metallopeptidase with thrombospondin type 1 motif 9"/>
    <property type="match status" value="1"/>
</dbReference>
<dbReference type="PANTHER" id="PTHR10083">
    <property type="entry name" value="KUNITZ-TYPE PROTEASE INHIBITOR-RELATED"/>
    <property type="match status" value="1"/>
</dbReference>
<keyword evidence="4" id="KW-0646">Protease inhibitor</keyword>
<dbReference type="Pfam" id="PF00090">
    <property type="entry name" value="TSP_1"/>
    <property type="match status" value="1"/>
</dbReference>
<feature type="domain" description="BPTI/Kunitz inhibitor" evidence="12">
    <location>
        <begin position="1061"/>
        <end position="1113"/>
    </location>
</feature>
<evidence type="ECO:0000256" key="3">
    <source>
        <dbReference type="ARBA" id="ARBA00022525"/>
    </source>
</evidence>
<dbReference type="Gene3D" id="2.60.40.10">
    <property type="entry name" value="Immunoglobulins"/>
    <property type="match status" value="1"/>
</dbReference>
<feature type="domain" description="BPTI/Kunitz inhibitor" evidence="12">
    <location>
        <begin position="1535"/>
        <end position="1585"/>
    </location>
</feature>
<dbReference type="FunFam" id="4.10.410.10:FF:000004">
    <property type="entry name" value="Tissue factor pathway inhibitor"/>
    <property type="match status" value="1"/>
</dbReference>
<evidence type="ECO:0000313" key="15">
    <source>
        <dbReference type="Proteomes" id="UP000887566"/>
    </source>
</evidence>
<keyword evidence="2" id="KW-0217">Developmental protein</keyword>
<feature type="domain" description="BPTI/Kunitz inhibitor" evidence="12">
    <location>
        <begin position="1292"/>
        <end position="1342"/>
    </location>
</feature>
<dbReference type="InterPro" id="IPR050098">
    <property type="entry name" value="TFPI/VKTCI-like"/>
</dbReference>
<feature type="region of interest" description="Disordered" evidence="11">
    <location>
        <begin position="1185"/>
        <end position="1224"/>
    </location>
</feature>
<protein>
    <submittedName>
        <fullName evidence="16">Papilin</fullName>
    </submittedName>
</protein>
<evidence type="ECO:0000256" key="2">
    <source>
        <dbReference type="ARBA" id="ARBA00022473"/>
    </source>
</evidence>
<dbReference type="InterPro" id="IPR003599">
    <property type="entry name" value="Ig_sub"/>
</dbReference>
<dbReference type="SMART" id="SM00131">
    <property type="entry name" value="KU"/>
    <property type="match status" value="11"/>
</dbReference>
<feature type="region of interest" description="Disordered" evidence="11">
    <location>
        <begin position="736"/>
        <end position="769"/>
    </location>
</feature>
<dbReference type="GO" id="GO:0005615">
    <property type="term" value="C:extracellular space"/>
    <property type="evidence" value="ECO:0007669"/>
    <property type="project" value="TreeGrafter"/>
</dbReference>
<dbReference type="GO" id="GO:0016477">
    <property type="term" value="P:cell migration"/>
    <property type="evidence" value="ECO:0007669"/>
    <property type="project" value="UniProtKB-ARBA"/>
</dbReference>
<feature type="domain" description="BPTI/Kunitz inhibitor" evidence="12">
    <location>
        <begin position="1656"/>
        <end position="1706"/>
    </location>
</feature>
<dbReference type="Gene3D" id="2.60.120.830">
    <property type="match status" value="1"/>
</dbReference>
<feature type="domain" description="Ig-like" evidence="13">
    <location>
        <begin position="1894"/>
        <end position="1989"/>
    </location>
</feature>
<dbReference type="SUPFAM" id="SSF82895">
    <property type="entry name" value="TSP-1 type 1 repeat"/>
    <property type="match status" value="6"/>
</dbReference>
<accession>A0A914VB71</accession>
<dbReference type="InterPro" id="IPR036179">
    <property type="entry name" value="Ig-like_dom_sf"/>
</dbReference>
<dbReference type="InterPro" id="IPR010909">
    <property type="entry name" value="PLAC"/>
</dbReference>
<feature type="disulfide bond" evidence="10">
    <location>
        <begin position="61"/>
        <end position="91"/>
    </location>
</feature>
<dbReference type="SUPFAM" id="SSF48726">
    <property type="entry name" value="Immunoglobulin"/>
    <property type="match status" value="1"/>
</dbReference>
<reference evidence="16" key="1">
    <citation type="submission" date="2022-11" db="UniProtKB">
        <authorList>
            <consortium name="WormBaseParasite"/>
        </authorList>
    </citation>
    <scope>IDENTIFICATION</scope>
</reference>
<evidence type="ECO:0000256" key="1">
    <source>
        <dbReference type="ARBA" id="ARBA00004302"/>
    </source>
</evidence>
<dbReference type="FunFam" id="4.10.410.10:FF:000020">
    <property type="entry name" value="Collagen, type VI, alpha 3"/>
    <property type="match status" value="6"/>
</dbReference>
<feature type="domain" description="BPTI/Kunitz inhibitor" evidence="12">
    <location>
        <begin position="1465"/>
        <end position="1515"/>
    </location>
</feature>